<comment type="caution">
    <text evidence="1">The sequence shown here is derived from an EMBL/GenBank/DDBJ whole genome shotgun (WGS) entry which is preliminary data.</text>
</comment>
<accession>A0A2P5I9V9</accession>
<dbReference type="InParanoid" id="A0A2P5I9V9"/>
<dbReference type="AlphaFoldDB" id="A0A2P5I9V9"/>
<keyword evidence="2" id="KW-1185">Reference proteome</keyword>
<gene>
    <name evidence="1" type="ORF">DHEL01_v202314</name>
</gene>
<evidence type="ECO:0000313" key="1">
    <source>
        <dbReference type="EMBL" id="POS79294.1"/>
    </source>
</evidence>
<dbReference type="OrthoDB" id="4759443at2759"/>
<organism evidence="1 2">
    <name type="scientific">Diaporthe helianthi</name>
    <dbReference type="NCBI Taxonomy" id="158607"/>
    <lineage>
        <taxon>Eukaryota</taxon>
        <taxon>Fungi</taxon>
        <taxon>Dikarya</taxon>
        <taxon>Ascomycota</taxon>
        <taxon>Pezizomycotina</taxon>
        <taxon>Sordariomycetes</taxon>
        <taxon>Sordariomycetidae</taxon>
        <taxon>Diaporthales</taxon>
        <taxon>Diaporthaceae</taxon>
        <taxon>Diaporthe</taxon>
    </lineage>
</organism>
<dbReference type="Proteomes" id="UP000094444">
    <property type="component" value="Unassembled WGS sequence"/>
</dbReference>
<evidence type="ECO:0000313" key="2">
    <source>
        <dbReference type="Proteomes" id="UP000094444"/>
    </source>
</evidence>
<dbReference type="EMBL" id="MAVT02000124">
    <property type="protein sequence ID" value="POS79294.1"/>
    <property type="molecule type" value="Genomic_DNA"/>
</dbReference>
<sequence>MGLRHAIHVLATLADGTHRAMDAIDLPCEVPGSYNLDLRMCLILGILNFPGTSYMLDLRFRPWFSSPDWTGQHFGTGSTILNLTDDSFAFVVPNRQECRGATRSTYNALKLQPLCGEQYLKAFGQEGEYHRPVHAGNNAAPAPVMSMTTIQSAWPSCAPMDEEQRRKLDRRLRDLLLNYTKYKLASHKFEENFPALVDAFIREHSEEFTPTMPGAVPLLLTARGYHAYKQHYVQRLDLSCYHDLPGETVVSLVRTAVDGNRAVLARRRKKAVKGGPAAARLQLLDVSFNHNVKARHISRILNLTRLDKLCIWDNPALAAVSDGRIARLWRYERFLKPFWTPLMRAHSWEGPERSWPPPPMVPGPAGMRQLLWTTLKTTGDRFDNDCNKLLQIPQQGSKSPIFGEMVGFPLHDVWAPRSQVYTSVARFVEYTTTDVVSSRHGHDVLQDRWPFMLPLVMATGLEGDEEAITSSFPAELFELAWYESFSGRCHLFNSRMRVHGLDDIVPGESTIVFIDEQDLRLVQGPTVN</sequence>
<reference evidence="1" key="1">
    <citation type="submission" date="2017-09" db="EMBL/GenBank/DDBJ databases">
        <title>Polyketide synthases of a Diaporthe helianthi virulent isolate.</title>
        <authorList>
            <person name="Baroncelli R."/>
        </authorList>
    </citation>
    <scope>NUCLEOTIDE SEQUENCE [LARGE SCALE GENOMIC DNA]</scope>
    <source>
        <strain evidence="1">7/96</strain>
    </source>
</reference>
<name>A0A2P5I9V9_DIAHE</name>
<proteinExistence type="predicted"/>
<protein>
    <submittedName>
        <fullName evidence="1">Uncharacterized protein</fullName>
    </submittedName>
</protein>